<evidence type="ECO:0000259" key="7">
    <source>
        <dbReference type="PROSITE" id="PS50847"/>
    </source>
</evidence>
<evidence type="ECO:0000256" key="1">
    <source>
        <dbReference type="ARBA" id="ARBA00022512"/>
    </source>
</evidence>
<protein>
    <submittedName>
        <fullName evidence="8">LPXTG-motif cell wall anchor domain protein</fullName>
    </submittedName>
</protein>
<evidence type="ECO:0000256" key="5">
    <source>
        <dbReference type="SAM" id="MobiDB-lite"/>
    </source>
</evidence>
<reference evidence="8 9" key="1">
    <citation type="submission" date="2010-07" db="EMBL/GenBank/DDBJ databases">
        <authorList>
            <person name="Sid Ahmed O."/>
        </authorList>
    </citation>
    <scope>NUCLEOTIDE SEQUENCE [LARGE SCALE GENOMIC DNA]</scope>
    <source>
        <strain evidence="8 9">TX4248</strain>
    </source>
</reference>
<feature type="compositionally biased region" description="Basic and acidic residues" evidence="5">
    <location>
        <begin position="1"/>
        <end position="10"/>
    </location>
</feature>
<evidence type="ECO:0000313" key="8">
    <source>
        <dbReference type="EMBL" id="EFM83198.1"/>
    </source>
</evidence>
<dbReference type="Pfam" id="PF00746">
    <property type="entry name" value="Gram_pos_anchor"/>
    <property type="match status" value="1"/>
</dbReference>
<organism evidence="8 9">
    <name type="scientific">Enterococcus faecalis TX4248</name>
    <dbReference type="NCBI Taxonomy" id="749495"/>
    <lineage>
        <taxon>Bacteria</taxon>
        <taxon>Bacillati</taxon>
        <taxon>Bacillota</taxon>
        <taxon>Bacilli</taxon>
        <taxon>Lactobacillales</taxon>
        <taxon>Enterococcaceae</taxon>
        <taxon>Enterococcus</taxon>
    </lineage>
</organism>
<evidence type="ECO:0000256" key="4">
    <source>
        <dbReference type="ARBA" id="ARBA00023088"/>
    </source>
</evidence>
<dbReference type="RefSeq" id="WP_002399097.1">
    <property type="nucleotide sequence ID" value="NZ_GL454434.1"/>
</dbReference>
<keyword evidence="4" id="KW-0572">Peptidoglycan-anchor</keyword>
<keyword evidence="3" id="KW-0732">Signal</keyword>
<dbReference type="PROSITE" id="PS50847">
    <property type="entry name" value="GRAM_POS_ANCHORING"/>
    <property type="match status" value="1"/>
</dbReference>
<feature type="transmembrane region" description="Helical" evidence="6">
    <location>
        <begin position="53"/>
        <end position="71"/>
    </location>
</feature>
<dbReference type="InterPro" id="IPR019931">
    <property type="entry name" value="LPXTG_anchor"/>
</dbReference>
<dbReference type="Proteomes" id="UP000004846">
    <property type="component" value="Unassembled WGS sequence"/>
</dbReference>
<accession>A0A125W7M1</accession>
<keyword evidence="6" id="KW-1133">Transmembrane helix</keyword>
<keyword evidence="1" id="KW-0134">Cell wall</keyword>
<feature type="non-terminal residue" evidence="8">
    <location>
        <position position="1"/>
    </location>
</feature>
<evidence type="ECO:0000256" key="2">
    <source>
        <dbReference type="ARBA" id="ARBA00022525"/>
    </source>
</evidence>
<evidence type="ECO:0000256" key="6">
    <source>
        <dbReference type="SAM" id="Phobius"/>
    </source>
</evidence>
<name>A0A125W7M1_ENTFL</name>
<feature type="region of interest" description="Disordered" evidence="5">
    <location>
        <begin position="1"/>
        <end position="48"/>
    </location>
</feature>
<evidence type="ECO:0000313" key="9">
    <source>
        <dbReference type="Proteomes" id="UP000004846"/>
    </source>
</evidence>
<sequence length="78" mass="8535">KPDPKPDPKPTPETPVATNKQNQAGARQSNPSVTEKKKYGGFLPKTGTEPETLALYGLLFVGLSSSGWYIYKRRNKAS</sequence>
<dbReference type="NCBIfam" id="TIGR01167">
    <property type="entry name" value="LPXTG_anchor"/>
    <property type="match status" value="1"/>
</dbReference>
<proteinExistence type="predicted"/>
<dbReference type="EMBL" id="AEBR01000030">
    <property type="protein sequence ID" value="EFM83198.1"/>
    <property type="molecule type" value="Genomic_DNA"/>
</dbReference>
<evidence type="ECO:0000256" key="3">
    <source>
        <dbReference type="ARBA" id="ARBA00022729"/>
    </source>
</evidence>
<keyword evidence="2" id="KW-0964">Secreted</keyword>
<feature type="compositionally biased region" description="Polar residues" evidence="5">
    <location>
        <begin position="16"/>
        <end position="33"/>
    </location>
</feature>
<keyword evidence="6" id="KW-0472">Membrane</keyword>
<dbReference type="HOGENOM" id="CLU_188001_0_0_9"/>
<gene>
    <name evidence="8" type="ORF">HMPREF9498_01106</name>
</gene>
<comment type="caution">
    <text evidence="8">The sequence shown here is derived from an EMBL/GenBank/DDBJ whole genome shotgun (WGS) entry which is preliminary data.</text>
</comment>
<dbReference type="AlphaFoldDB" id="A0A125W7M1"/>
<keyword evidence="6" id="KW-0812">Transmembrane</keyword>
<feature type="domain" description="Gram-positive cocci surface proteins LPxTG" evidence="7">
    <location>
        <begin position="43"/>
        <end position="78"/>
    </location>
</feature>